<evidence type="ECO:0000313" key="8">
    <source>
        <dbReference type="Proteomes" id="UP000007938"/>
    </source>
</evidence>
<dbReference type="InterPro" id="IPR036390">
    <property type="entry name" value="WH_DNA-bd_sf"/>
</dbReference>
<sequence>MNYKHLHYFWTVLRAGGIVRASEQLHLTPQTLSGQIKQLEERLGQSLLRKAGRGVEPTDAGRLAMRYADEIFALGASLQEALASGRDSRPAAVLRVGIADSVPKAVAFHVLEPAMALAEPPRLACHEGGLTSLLGELAVHRLDLVVSDVPAPSSLSVRVYTHLLGRSQLAFFAAPRLLRATSWTARRARQAFPACLAAMPMLLPGTPAALRPRLDAWLRQHALTPPLAAEFDDSALLKAFGREGQGFFAAPAVLADEIAQQYQVEWLGTADDLVEEFYAISVERRITHPAVSVITATARGKLFARHPL</sequence>
<dbReference type="Pfam" id="PF00126">
    <property type="entry name" value="HTH_1"/>
    <property type="match status" value="1"/>
</dbReference>
<keyword evidence="2" id="KW-0805">Transcription regulation</keyword>
<keyword evidence="8" id="KW-1185">Reference proteome</keyword>
<dbReference type="EMBL" id="CP002657">
    <property type="protein sequence ID" value="AEB85331.1"/>
    <property type="molecule type" value="Genomic_DNA"/>
</dbReference>
<dbReference type="Proteomes" id="UP000007938">
    <property type="component" value="Chromosome"/>
</dbReference>
<dbReference type="GO" id="GO:0003677">
    <property type="term" value="F:DNA binding"/>
    <property type="evidence" value="ECO:0007669"/>
    <property type="project" value="UniProtKB-KW"/>
</dbReference>
<dbReference type="RefSeq" id="WP_013722459.1">
    <property type="nucleotide sequence ID" value="NC_015422.1"/>
</dbReference>
<dbReference type="Pfam" id="PF03466">
    <property type="entry name" value="LysR_substrate"/>
    <property type="match status" value="1"/>
</dbReference>
<dbReference type="STRING" id="596154.Alide2_2984"/>
<reference evidence="7 8" key="2">
    <citation type="submission" date="2011-04" db="EMBL/GenBank/DDBJ databases">
        <title>Complete sequence of chromosome of Alicycliphilus denitrificans K601.</title>
        <authorList>
            <consortium name="US DOE Joint Genome Institute"/>
            <person name="Lucas S."/>
            <person name="Han J."/>
            <person name="Lapidus A."/>
            <person name="Cheng J.-F."/>
            <person name="Goodwin L."/>
            <person name="Pitluck S."/>
            <person name="Peters L."/>
            <person name="Zeytun A."/>
            <person name="Detter J.C."/>
            <person name="Han C."/>
            <person name="Tapia R."/>
            <person name="Land M."/>
            <person name="Hauser L."/>
            <person name="Kyrpides N."/>
            <person name="Ivanova N."/>
            <person name="Mikhailova N."/>
            <person name="Pagani I."/>
            <person name="Oosterkamp M."/>
            <person name="Pieper D."/>
            <person name="van Berkel W."/>
            <person name="Langenhoff A."/>
            <person name="Smidt H."/>
            <person name="Stams A."/>
            <person name="Woyke T."/>
        </authorList>
    </citation>
    <scope>NUCLEOTIDE SEQUENCE [LARGE SCALE GENOMIC DNA]</scope>
    <source>
        <strain evidence="8">DSM 14773 / CIP 107495 / K601</strain>
    </source>
</reference>
<dbReference type="SUPFAM" id="SSF46785">
    <property type="entry name" value="Winged helix' DNA-binding domain"/>
    <property type="match status" value="1"/>
</dbReference>
<protein>
    <submittedName>
        <fullName evidence="7">Transcriptional regulator, LysR family</fullName>
    </submittedName>
</protein>
<dbReference type="InterPro" id="IPR036388">
    <property type="entry name" value="WH-like_DNA-bd_sf"/>
</dbReference>
<dbReference type="HOGENOM" id="CLU_039613_9_0_4"/>
<dbReference type="InterPro" id="IPR000847">
    <property type="entry name" value="LysR_HTH_N"/>
</dbReference>
<proteinExistence type="inferred from homology"/>
<reference evidence="7 8" key="1">
    <citation type="journal article" date="2011" name="J. Bacteriol.">
        <title>Genome Sequences of Alicycliphilus denitrificans Strains BC and K601T.</title>
        <authorList>
            <person name="Oosterkamp M.J."/>
            <person name="Veuskens T."/>
            <person name="Plugge C.M."/>
            <person name="Langenhoff A.A."/>
            <person name="Gerritse J."/>
            <person name="van Berkel W.J."/>
            <person name="Pieper D.H."/>
            <person name="Junca H."/>
            <person name="Goodwin L.A."/>
            <person name="Daligault H.E."/>
            <person name="Bruce D.C."/>
            <person name="Detter J.C."/>
            <person name="Tapia R."/>
            <person name="Han C.S."/>
            <person name="Land M.L."/>
            <person name="Hauser L.J."/>
            <person name="Smidt H."/>
            <person name="Stams A.J."/>
        </authorList>
    </citation>
    <scope>NUCLEOTIDE SEQUENCE [LARGE SCALE GENOMIC DNA]</scope>
    <source>
        <strain evidence="8">DSM 14773 / CIP 107495 / K601</strain>
    </source>
</reference>
<gene>
    <name evidence="7" type="ordered locus">Alide2_2984</name>
</gene>
<keyword evidence="3" id="KW-0238">DNA-binding</keyword>
<evidence type="ECO:0000256" key="5">
    <source>
        <dbReference type="ARBA" id="ARBA00023163"/>
    </source>
</evidence>
<organism evidence="7 8">
    <name type="scientific">Alicycliphilus denitrificans (strain DSM 14773 / CIP 107495 / K601)</name>
    <dbReference type="NCBI Taxonomy" id="596154"/>
    <lineage>
        <taxon>Bacteria</taxon>
        <taxon>Pseudomonadati</taxon>
        <taxon>Pseudomonadota</taxon>
        <taxon>Betaproteobacteria</taxon>
        <taxon>Burkholderiales</taxon>
        <taxon>Comamonadaceae</taxon>
        <taxon>Alicycliphilus</taxon>
    </lineage>
</organism>
<evidence type="ECO:0000256" key="2">
    <source>
        <dbReference type="ARBA" id="ARBA00023015"/>
    </source>
</evidence>
<dbReference type="GO" id="GO:2000142">
    <property type="term" value="P:regulation of DNA-templated transcription initiation"/>
    <property type="evidence" value="ECO:0007669"/>
    <property type="project" value="TreeGrafter"/>
</dbReference>
<dbReference type="PROSITE" id="PS50931">
    <property type="entry name" value="HTH_LYSR"/>
    <property type="match status" value="1"/>
</dbReference>
<evidence type="ECO:0000313" key="7">
    <source>
        <dbReference type="EMBL" id="AEB85331.1"/>
    </source>
</evidence>
<accession>F4G5S4</accession>
<evidence type="ECO:0000256" key="1">
    <source>
        <dbReference type="ARBA" id="ARBA00009437"/>
    </source>
</evidence>
<dbReference type="SUPFAM" id="SSF53850">
    <property type="entry name" value="Periplasmic binding protein-like II"/>
    <property type="match status" value="1"/>
</dbReference>
<comment type="similarity">
    <text evidence="1">Belongs to the LysR transcriptional regulatory family.</text>
</comment>
<dbReference type="PANTHER" id="PTHR30293:SF2">
    <property type="entry name" value="TRANSCRIPTIONAL ACTIVATOR PROTEIN NHAR"/>
    <property type="match status" value="1"/>
</dbReference>
<evidence type="ECO:0000256" key="4">
    <source>
        <dbReference type="ARBA" id="ARBA00023159"/>
    </source>
</evidence>
<dbReference type="AlphaFoldDB" id="F4G5S4"/>
<name>F4G5S4_ALIDK</name>
<keyword evidence="5" id="KW-0804">Transcription</keyword>
<dbReference type="OrthoDB" id="464481at2"/>
<evidence type="ECO:0000256" key="3">
    <source>
        <dbReference type="ARBA" id="ARBA00023125"/>
    </source>
</evidence>
<dbReference type="PANTHER" id="PTHR30293">
    <property type="entry name" value="TRANSCRIPTIONAL REGULATORY PROTEIN NAC-RELATED"/>
    <property type="match status" value="1"/>
</dbReference>
<keyword evidence="4" id="KW-0010">Activator</keyword>
<dbReference type="eggNOG" id="COG0583">
    <property type="taxonomic scope" value="Bacteria"/>
</dbReference>
<dbReference type="KEGG" id="adk:Alide2_2984"/>
<dbReference type="GO" id="GO:0003700">
    <property type="term" value="F:DNA-binding transcription factor activity"/>
    <property type="evidence" value="ECO:0007669"/>
    <property type="project" value="InterPro"/>
</dbReference>
<dbReference type="Gene3D" id="1.10.10.10">
    <property type="entry name" value="Winged helix-like DNA-binding domain superfamily/Winged helix DNA-binding domain"/>
    <property type="match status" value="1"/>
</dbReference>
<dbReference type="InterPro" id="IPR005119">
    <property type="entry name" value="LysR_subst-bd"/>
</dbReference>
<dbReference type="NCBIfam" id="NF008284">
    <property type="entry name" value="PRK11062.1"/>
    <property type="match status" value="1"/>
</dbReference>
<feature type="domain" description="HTH lysR-type" evidence="6">
    <location>
        <begin position="1"/>
        <end position="58"/>
    </location>
</feature>
<dbReference type="Gene3D" id="3.40.190.290">
    <property type="match status" value="1"/>
</dbReference>
<evidence type="ECO:0000259" key="6">
    <source>
        <dbReference type="PROSITE" id="PS50931"/>
    </source>
</evidence>